<dbReference type="AlphaFoldDB" id="A0A9P0BHB5"/>
<name>A0A9P0BHB5_BRAAE</name>
<organism evidence="2 3">
    <name type="scientific">Brassicogethes aeneus</name>
    <name type="common">Rape pollen beetle</name>
    <name type="synonym">Meligethes aeneus</name>
    <dbReference type="NCBI Taxonomy" id="1431903"/>
    <lineage>
        <taxon>Eukaryota</taxon>
        <taxon>Metazoa</taxon>
        <taxon>Ecdysozoa</taxon>
        <taxon>Arthropoda</taxon>
        <taxon>Hexapoda</taxon>
        <taxon>Insecta</taxon>
        <taxon>Pterygota</taxon>
        <taxon>Neoptera</taxon>
        <taxon>Endopterygota</taxon>
        <taxon>Coleoptera</taxon>
        <taxon>Polyphaga</taxon>
        <taxon>Cucujiformia</taxon>
        <taxon>Nitidulidae</taxon>
        <taxon>Meligethinae</taxon>
        <taxon>Brassicogethes</taxon>
    </lineage>
</organism>
<dbReference type="Proteomes" id="UP001154078">
    <property type="component" value="Chromosome 9"/>
</dbReference>
<evidence type="ECO:0000256" key="1">
    <source>
        <dbReference type="SAM" id="MobiDB-lite"/>
    </source>
</evidence>
<accession>A0A9P0BHB5</accession>
<feature type="region of interest" description="Disordered" evidence="1">
    <location>
        <begin position="1"/>
        <end position="22"/>
    </location>
</feature>
<protein>
    <submittedName>
        <fullName evidence="2">Uncharacterized protein</fullName>
    </submittedName>
</protein>
<proteinExistence type="predicted"/>
<sequence>MPESPCSIHRVGGGLLRSPSEDKDVGAYYDFPPPPTISYQFDEHFSREYLRNFPRDVTTNTVSTTADVVNCDDFDVDVDEQRHFDDYTSRDHHQELVQFDLEQPLSVRAPSIVLPKTNL</sequence>
<dbReference type="OrthoDB" id="9990458at2759"/>
<reference evidence="2" key="1">
    <citation type="submission" date="2021-12" db="EMBL/GenBank/DDBJ databases">
        <authorList>
            <person name="King R."/>
        </authorList>
    </citation>
    <scope>NUCLEOTIDE SEQUENCE</scope>
</reference>
<evidence type="ECO:0000313" key="2">
    <source>
        <dbReference type="EMBL" id="CAH0564275.1"/>
    </source>
</evidence>
<dbReference type="EMBL" id="OV121140">
    <property type="protein sequence ID" value="CAH0564275.1"/>
    <property type="molecule type" value="Genomic_DNA"/>
</dbReference>
<keyword evidence="3" id="KW-1185">Reference proteome</keyword>
<evidence type="ECO:0000313" key="3">
    <source>
        <dbReference type="Proteomes" id="UP001154078"/>
    </source>
</evidence>
<gene>
    <name evidence="2" type="ORF">MELIAE_LOCUS12870</name>
</gene>